<evidence type="ECO:0000313" key="19">
    <source>
        <dbReference type="Proteomes" id="UP000051017"/>
    </source>
</evidence>
<dbReference type="Gene3D" id="3.30.428.10">
    <property type="entry name" value="HIT-like"/>
    <property type="match status" value="2"/>
</dbReference>
<comment type="caution">
    <text evidence="18">The sequence shown here is derived from an EMBL/GenBank/DDBJ whole genome shotgun (WGS) entry which is preliminary data.</text>
</comment>
<comment type="catalytic activity">
    <reaction evidence="1">
        <text>alpha-D-galactose 1-phosphate + UDP-alpha-D-glucose = alpha-D-glucose 1-phosphate + UDP-alpha-D-galactose</text>
        <dbReference type="Rhea" id="RHEA:13989"/>
        <dbReference type="ChEBI" id="CHEBI:58336"/>
        <dbReference type="ChEBI" id="CHEBI:58601"/>
        <dbReference type="ChEBI" id="CHEBI:58885"/>
        <dbReference type="ChEBI" id="CHEBI:66914"/>
        <dbReference type="EC" id="2.7.7.12"/>
    </reaction>
</comment>
<evidence type="ECO:0000256" key="11">
    <source>
        <dbReference type="ARBA" id="ARBA00023144"/>
    </source>
</evidence>
<dbReference type="GO" id="GO:0008270">
    <property type="term" value="F:zinc ion binding"/>
    <property type="evidence" value="ECO:0007669"/>
    <property type="project" value="InterPro"/>
</dbReference>
<proteinExistence type="inferred from homology"/>
<evidence type="ECO:0000259" key="17">
    <source>
        <dbReference type="Pfam" id="PF02744"/>
    </source>
</evidence>
<organism evidence="18 19">
    <name type="scientific">Acidimicrobiia bacterium BACL6 MAG-120924-bin43</name>
    <dbReference type="NCBI Taxonomy" id="1655583"/>
    <lineage>
        <taxon>Bacteria</taxon>
        <taxon>Bacillati</taxon>
        <taxon>Actinomycetota</taxon>
        <taxon>Acidimicrobiia</taxon>
        <taxon>acIV cluster</taxon>
    </lineage>
</organism>
<feature type="compositionally biased region" description="Polar residues" evidence="15">
    <location>
        <begin position="1"/>
        <end position="13"/>
    </location>
</feature>
<sequence length="292" mass="32447">MTTQHNLTRSGSGNERIDPNTGTVVHIVGSRQNRPNLPAADCPFCVGGLEAPQPFETHHFVNRWPPMPNDRCEIVLYSPDHDQSFAGLGVTGVRSVIDLWAQRTIELGARADVDDILIFENRGREVGATIDHPHGQIYAFDHIPARTSTRLSNGWTPDRSQERLVHERDGWRTSVPYASVYPVALEVAPSIQVGSLSELSPQLRDTCAAMLVDALTRIDALFGARAPYMLWLNQRPTTNETKHADAWLNFEIVSPWRGNGVMRYIAAAEVSTGEYFNPMIPEDLAASLRALQ</sequence>
<protein>
    <recommendedName>
        <fullName evidence="6">Galactose-1-phosphate uridylyltransferase</fullName>
        <ecNumber evidence="5">2.7.7.12</ecNumber>
    </recommendedName>
    <alternativeName>
        <fullName evidence="13">UDP-glucose--hexose-1-phosphate uridylyltransferase</fullName>
    </alternativeName>
</protein>
<evidence type="ECO:0000256" key="7">
    <source>
        <dbReference type="ARBA" id="ARBA00022679"/>
    </source>
</evidence>
<dbReference type="InterPro" id="IPR001937">
    <property type="entry name" value="GalP_UDPtransf1"/>
</dbReference>
<dbReference type="InterPro" id="IPR019779">
    <property type="entry name" value="GalP_UDPtransf1_His-AS"/>
</dbReference>
<feature type="active site" description="Tele-UMP-histidine intermediate" evidence="14">
    <location>
        <position position="134"/>
    </location>
</feature>
<feature type="domain" description="Galactose-1-phosphate uridyl transferase C-terminal" evidence="17">
    <location>
        <begin position="159"/>
        <end position="252"/>
    </location>
</feature>
<dbReference type="InterPro" id="IPR005849">
    <property type="entry name" value="GalP_Utransf_N"/>
</dbReference>
<evidence type="ECO:0000256" key="1">
    <source>
        <dbReference type="ARBA" id="ARBA00001107"/>
    </source>
</evidence>
<keyword evidence="11" id="KW-0299">Galactose metabolism</keyword>
<dbReference type="PROSITE" id="PS00117">
    <property type="entry name" value="GAL_P_UDP_TRANSF_I"/>
    <property type="match status" value="1"/>
</dbReference>
<dbReference type="PANTHER" id="PTHR11943">
    <property type="entry name" value="GALACTOSE-1-PHOSPHATE URIDYLYLTRANSFERASE"/>
    <property type="match status" value="1"/>
</dbReference>
<dbReference type="PIRSF" id="PIRSF000808">
    <property type="entry name" value="GalT"/>
    <property type="match status" value="1"/>
</dbReference>
<dbReference type="AlphaFoldDB" id="A0A0R2QHW3"/>
<dbReference type="Pfam" id="PF01087">
    <property type="entry name" value="GalP_UDP_transf"/>
    <property type="match status" value="1"/>
</dbReference>
<dbReference type="Pfam" id="PF02744">
    <property type="entry name" value="GalP_UDP_tr_C"/>
    <property type="match status" value="1"/>
</dbReference>
<dbReference type="GO" id="GO:0008108">
    <property type="term" value="F:UDP-glucose:hexose-1-phosphate uridylyltransferase activity"/>
    <property type="evidence" value="ECO:0007669"/>
    <property type="project" value="UniProtKB-EC"/>
</dbReference>
<evidence type="ECO:0000256" key="4">
    <source>
        <dbReference type="ARBA" id="ARBA00010951"/>
    </source>
</evidence>
<evidence type="ECO:0000256" key="5">
    <source>
        <dbReference type="ARBA" id="ARBA00012384"/>
    </source>
</evidence>
<feature type="region of interest" description="Disordered" evidence="15">
    <location>
        <begin position="1"/>
        <end position="21"/>
    </location>
</feature>
<evidence type="ECO:0000256" key="13">
    <source>
        <dbReference type="ARBA" id="ARBA00030549"/>
    </source>
</evidence>
<keyword evidence="7" id="KW-0808">Transferase</keyword>
<accession>A0A0R2QHW3</accession>
<keyword evidence="10" id="KW-0862">Zinc</keyword>
<comment type="cofactor">
    <cofactor evidence="2">
        <name>Zn(2+)</name>
        <dbReference type="ChEBI" id="CHEBI:29105"/>
    </cofactor>
</comment>
<reference evidence="18 19" key="1">
    <citation type="submission" date="2015-10" db="EMBL/GenBank/DDBJ databases">
        <title>Metagenome-Assembled Genomes uncover a global brackish microbiome.</title>
        <authorList>
            <person name="Hugerth L.W."/>
            <person name="Larsson J."/>
            <person name="Alneberg J."/>
            <person name="Lindh M.V."/>
            <person name="Legrand C."/>
            <person name="Pinhassi J."/>
            <person name="Andersson A.F."/>
        </authorList>
    </citation>
    <scope>NUCLEOTIDE SEQUENCE [LARGE SCALE GENOMIC DNA]</scope>
    <source>
        <strain evidence="18">BACL6 MAG-120924-bin43</strain>
    </source>
</reference>
<gene>
    <name evidence="18" type="ORF">ABR75_07360</name>
</gene>
<evidence type="ECO:0000256" key="8">
    <source>
        <dbReference type="ARBA" id="ARBA00022695"/>
    </source>
</evidence>
<feature type="domain" description="Galactose-1-phosphate uridyl transferase N-terminal" evidence="16">
    <location>
        <begin position="71"/>
        <end position="144"/>
    </location>
</feature>
<dbReference type="SUPFAM" id="SSF54197">
    <property type="entry name" value="HIT-like"/>
    <property type="match status" value="2"/>
</dbReference>
<evidence type="ECO:0000256" key="12">
    <source>
        <dbReference type="ARBA" id="ARBA00023277"/>
    </source>
</evidence>
<evidence type="ECO:0000256" key="10">
    <source>
        <dbReference type="ARBA" id="ARBA00022833"/>
    </source>
</evidence>
<dbReference type="EC" id="2.7.7.12" evidence="5"/>
<evidence type="ECO:0000259" key="16">
    <source>
        <dbReference type="Pfam" id="PF01087"/>
    </source>
</evidence>
<evidence type="ECO:0000256" key="6">
    <source>
        <dbReference type="ARBA" id="ARBA00016340"/>
    </source>
</evidence>
<keyword evidence="8" id="KW-0548">Nucleotidyltransferase</keyword>
<evidence type="ECO:0000256" key="14">
    <source>
        <dbReference type="PIRSR" id="PIRSR000808-1"/>
    </source>
</evidence>
<keyword evidence="12" id="KW-0119">Carbohydrate metabolism</keyword>
<dbReference type="InterPro" id="IPR005850">
    <property type="entry name" value="GalP_Utransf_C"/>
</dbReference>
<dbReference type="Proteomes" id="UP000051017">
    <property type="component" value="Unassembled WGS sequence"/>
</dbReference>
<dbReference type="PANTHER" id="PTHR11943:SF1">
    <property type="entry name" value="GALACTOSE-1-PHOSPHATE URIDYLYLTRANSFERASE"/>
    <property type="match status" value="1"/>
</dbReference>
<dbReference type="InterPro" id="IPR036265">
    <property type="entry name" value="HIT-like_sf"/>
</dbReference>
<evidence type="ECO:0000256" key="15">
    <source>
        <dbReference type="SAM" id="MobiDB-lite"/>
    </source>
</evidence>
<dbReference type="GO" id="GO:0033499">
    <property type="term" value="P:galactose catabolic process via UDP-galactose, Leloir pathway"/>
    <property type="evidence" value="ECO:0007669"/>
    <property type="project" value="TreeGrafter"/>
</dbReference>
<comment type="pathway">
    <text evidence="3">Carbohydrate metabolism; galactose metabolism.</text>
</comment>
<dbReference type="EMBL" id="LIBJ01000067">
    <property type="protein sequence ID" value="KRO48704.1"/>
    <property type="molecule type" value="Genomic_DNA"/>
</dbReference>
<evidence type="ECO:0000313" key="18">
    <source>
        <dbReference type="EMBL" id="KRO48704.1"/>
    </source>
</evidence>
<name>A0A0R2QHW3_9ACTN</name>
<evidence type="ECO:0000256" key="2">
    <source>
        <dbReference type="ARBA" id="ARBA00001947"/>
    </source>
</evidence>
<comment type="similarity">
    <text evidence="4">Belongs to the galactose-1-phosphate uridylyltransferase type 1 family.</text>
</comment>
<dbReference type="GO" id="GO:0005737">
    <property type="term" value="C:cytoplasm"/>
    <property type="evidence" value="ECO:0007669"/>
    <property type="project" value="TreeGrafter"/>
</dbReference>
<keyword evidence="9" id="KW-0479">Metal-binding</keyword>
<evidence type="ECO:0000256" key="3">
    <source>
        <dbReference type="ARBA" id="ARBA00004947"/>
    </source>
</evidence>
<evidence type="ECO:0000256" key="9">
    <source>
        <dbReference type="ARBA" id="ARBA00022723"/>
    </source>
</evidence>